<dbReference type="RefSeq" id="WP_020916369.1">
    <property type="nucleotide sequence ID" value="NC_021900.1"/>
</dbReference>
<dbReference type="EMBL" id="CP003025">
    <property type="protein sequence ID" value="AGS05066.1"/>
    <property type="molecule type" value="Genomic_DNA"/>
</dbReference>
<protein>
    <submittedName>
        <fullName evidence="1">Uncharacterized protein</fullName>
    </submittedName>
</protein>
<evidence type="ECO:0000313" key="2">
    <source>
        <dbReference type="Proteomes" id="UP000015268"/>
    </source>
</evidence>
<dbReference type="GeneID" id="69249684"/>
<dbReference type="KEGG" id="slu:KE3_0556"/>
<proteinExistence type="predicted"/>
<name>A0AB33AKL9_9STRE</name>
<dbReference type="Proteomes" id="UP000015268">
    <property type="component" value="Chromosome"/>
</dbReference>
<organism evidence="1 2">
    <name type="scientific">Streptococcus lutetiensis 033</name>
    <dbReference type="NCBI Taxonomy" id="1076934"/>
    <lineage>
        <taxon>Bacteria</taxon>
        <taxon>Bacillati</taxon>
        <taxon>Bacillota</taxon>
        <taxon>Bacilli</taxon>
        <taxon>Lactobacillales</taxon>
        <taxon>Streptococcaceae</taxon>
        <taxon>Streptococcus</taxon>
    </lineage>
</organism>
<reference evidence="1 2" key="1">
    <citation type="journal article" date="2013" name="BMC Microbiol.">
        <title>Dynamics of fecal microbial communities in children with diarrhea of unknown etiology and genomic analysis of associated Streptococcus lutetiensis.</title>
        <authorList>
            <person name="Jin D."/>
            <person name="Chen C."/>
            <person name="Li L."/>
            <person name="Lu S."/>
            <person name="Li Z."/>
            <person name="Zhou Z."/>
            <person name="Jing H."/>
            <person name="Xu Y."/>
            <person name="Du P."/>
            <person name="Wang H."/>
            <person name="Xiong Y."/>
            <person name="Zheng H."/>
            <person name="Bai X."/>
            <person name="Sun H."/>
            <person name="Wang L."/>
            <person name="Ye C."/>
            <person name="Gottschalk M."/>
            <person name="Xu J."/>
        </authorList>
    </citation>
    <scope>NUCLEOTIDE SEQUENCE [LARGE SCALE GENOMIC DNA]</scope>
    <source>
        <strain evidence="1 2">033</strain>
    </source>
</reference>
<dbReference type="AlphaFoldDB" id="A0AB33AKL9"/>
<keyword evidence="2" id="KW-1185">Reference proteome</keyword>
<gene>
    <name evidence="1" type="ORF">KE3_0556</name>
</gene>
<sequence length="70" mass="8180">MANFILELSKIKLFNRELVADGYFSNGITKTRQENNEELETRVNEFMADKKIRSVQAYGDNIMVTYEEVN</sequence>
<accession>A0AB33AKL9</accession>
<evidence type="ECO:0000313" key="1">
    <source>
        <dbReference type="EMBL" id="AGS05066.1"/>
    </source>
</evidence>